<feature type="chain" id="PRO_5045258941" evidence="6">
    <location>
        <begin position="21"/>
        <end position="495"/>
    </location>
</feature>
<comment type="caution">
    <text evidence="9">The sequence shown here is derived from an EMBL/GenBank/DDBJ whole genome shotgun (WGS) entry which is preliminary data.</text>
</comment>
<dbReference type="InterPro" id="IPR012944">
    <property type="entry name" value="SusD_RagB_dom"/>
</dbReference>
<evidence type="ECO:0000256" key="4">
    <source>
        <dbReference type="ARBA" id="ARBA00023136"/>
    </source>
</evidence>
<dbReference type="Pfam" id="PF07980">
    <property type="entry name" value="SusD_RagB"/>
    <property type="match status" value="1"/>
</dbReference>
<feature type="domain" description="SusD-like N-terminal" evidence="8">
    <location>
        <begin position="95"/>
        <end position="234"/>
    </location>
</feature>
<proteinExistence type="inferred from homology"/>
<dbReference type="Pfam" id="PF14322">
    <property type="entry name" value="SusD-like_3"/>
    <property type="match status" value="1"/>
</dbReference>
<protein>
    <submittedName>
        <fullName evidence="9">RagB/SusD family nutrient uptake outer membrane protein</fullName>
    </submittedName>
</protein>
<evidence type="ECO:0000256" key="6">
    <source>
        <dbReference type="SAM" id="SignalP"/>
    </source>
</evidence>
<dbReference type="InterPro" id="IPR033985">
    <property type="entry name" value="SusD-like_N"/>
</dbReference>
<comment type="similarity">
    <text evidence="2">Belongs to the SusD family.</text>
</comment>
<dbReference type="EMBL" id="JBHSAT010000021">
    <property type="protein sequence ID" value="MFC3877931.1"/>
    <property type="molecule type" value="Genomic_DNA"/>
</dbReference>
<dbReference type="RefSeq" id="WP_386101286.1">
    <property type="nucleotide sequence ID" value="NZ_JBHSAT010000021.1"/>
</dbReference>
<gene>
    <name evidence="9" type="ORF">ACFOSX_11905</name>
</gene>
<reference evidence="10" key="1">
    <citation type="journal article" date="2019" name="Int. J. Syst. Evol. Microbiol.">
        <title>The Global Catalogue of Microorganisms (GCM) 10K type strain sequencing project: providing services to taxonomists for standard genome sequencing and annotation.</title>
        <authorList>
            <consortium name="The Broad Institute Genomics Platform"/>
            <consortium name="The Broad Institute Genome Sequencing Center for Infectious Disease"/>
            <person name="Wu L."/>
            <person name="Ma J."/>
        </authorList>
    </citation>
    <scope>NUCLEOTIDE SEQUENCE [LARGE SCALE GENOMIC DNA]</scope>
    <source>
        <strain evidence="10">CECT 8979</strain>
    </source>
</reference>
<dbReference type="Gene3D" id="1.25.40.900">
    <property type="match status" value="1"/>
</dbReference>
<evidence type="ECO:0000259" key="7">
    <source>
        <dbReference type="Pfam" id="PF07980"/>
    </source>
</evidence>
<dbReference type="InterPro" id="IPR011990">
    <property type="entry name" value="TPR-like_helical_dom_sf"/>
</dbReference>
<keyword evidence="5" id="KW-0998">Cell outer membrane</keyword>
<name>A0ABV8AIN7_9FLAO</name>
<keyword evidence="4" id="KW-0472">Membrane</keyword>
<evidence type="ECO:0000313" key="10">
    <source>
        <dbReference type="Proteomes" id="UP001595812"/>
    </source>
</evidence>
<evidence type="ECO:0000259" key="8">
    <source>
        <dbReference type="Pfam" id="PF14322"/>
    </source>
</evidence>
<keyword evidence="3 6" id="KW-0732">Signal</keyword>
<organism evidence="9 10">
    <name type="scientific">Winogradskyella maritima</name>
    <dbReference type="NCBI Taxonomy" id="1517766"/>
    <lineage>
        <taxon>Bacteria</taxon>
        <taxon>Pseudomonadati</taxon>
        <taxon>Bacteroidota</taxon>
        <taxon>Flavobacteriia</taxon>
        <taxon>Flavobacteriales</taxon>
        <taxon>Flavobacteriaceae</taxon>
        <taxon>Winogradskyella</taxon>
    </lineage>
</organism>
<dbReference type="Gene3D" id="1.25.40.390">
    <property type="match status" value="1"/>
</dbReference>
<dbReference type="Gene3D" id="2.20.20.130">
    <property type="match status" value="1"/>
</dbReference>
<evidence type="ECO:0000256" key="1">
    <source>
        <dbReference type="ARBA" id="ARBA00004442"/>
    </source>
</evidence>
<dbReference type="SUPFAM" id="SSF48452">
    <property type="entry name" value="TPR-like"/>
    <property type="match status" value="1"/>
</dbReference>
<evidence type="ECO:0000256" key="2">
    <source>
        <dbReference type="ARBA" id="ARBA00006275"/>
    </source>
</evidence>
<dbReference type="Proteomes" id="UP001595812">
    <property type="component" value="Unassembled WGS sequence"/>
</dbReference>
<sequence length="495" mass="54112">MKIKYIFKLMLVTLVFTACTDEDIFQEDPDSIVIENFFQTPSEFESAIRGVYSRMKTVGYYGGSGGSGDLVAVGDLLSDNLITNPNGRGSNFQSHSWLYNDNTSPTALYQQAYIAIARANLILQNIDNLPDGDFKNGIEAEALAARAMLHFDVARFYSQMPTQSASAGGSLGIVYSNEFEPFAEPARLSTVSEVYDLITADLTRANSLIGAANAGETTRINANVIRGLISRVALAQGDYARVIQAGQQVINSVSPAAASELFPLWISADNPGVLFELPFIVSDPLLDVNFSQGSGQSLIPEWSVDAAFYNLYDPATEPERIDAYFQTLTNNSLGETWIIVNKYINGVQQQGLNDGRYLRVEEVILNVAEAHYLNTPSNEAAALQTLNRLRDARYSSYAGGESGDDLFNAIMLERRKELAFESSDRWFTLKRLQGVSGIPSMHTSGVQRTGNGHLADGSGVVPPGQVLAAGDTKWQLPLQQTWLIENPNLVQNPGY</sequence>
<dbReference type="PROSITE" id="PS51257">
    <property type="entry name" value="PROKAR_LIPOPROTEIN"/>
    <property type="match status" value="1"/>
</dbReference>
<keyword evidence="10" id="KW-1185">Reference proteome</keyword>
<accession>A0ABV8AIN7</accession>
<comment type="subcellular location">
    <subcellularLocation>
        <location evidence="1">Cell outer membrane</location>
    </subcellularLocation>
</comment>
<feature type="signal peptide" evidence="6">
    <location>
        <begin position="1"/>
        <end position="20"/>
    </location>
</feature>
<evidence type="ECO:0000256" key="3">
    <source>
        <dbReference type="ARBA" id="ARBA00022729"/>
    </source>
</evidence>
<evidence type="ECO:0000256" key="5">
    <source>
        <dbReference type="ARBA" id="ARBA00023237"/>
    </source>
</evidence>
<feature type="domain" description="RagB/SusD" evidence="7">
    <location>
        <begin position="335"/>
        <end position="495"/>
    </location>
</feature>
<evidence type="ECO:0000313" key="9">
    <source>
        <dbReference type="EMBL" id="MFC3877931.1"/>
    </source>
</evidence>